<name>A0AA39A8C9_VITRO</name>
<evidence type="ECO:0000313" key="6">
    <source>
        <dbReference type="EMBL" id="KAJ9702797.1"/>
    </source>
</evidence>
<feature type="domain" description="Peptidase A1" evidence="5">
    <location>
        <begin position="128"/>
        <end position="460"/>
    </location>
</feature>
<keyword evidence="7" id="KW-1185">Reference proteome</keyword>
<evidence type="ECO:0000259" key="5">
    <source>
        <dbReference type="PROSITE" id="PS51767"/>
    </source>
</evidence>
<protein>
    <recommendedName>
        <fullName evidence="5">Peptidase A1 domain-containing protein</fullName>
    </recommendedName>
</protein>
<dbReference type="FunFam" id="2.40.70.10:FF:000013">
    <property type="entry name" value="Aspartyl protease AED1"/>
    <property type="match status" value="1"/>
</dbReference>
<dbReference type="InterPro" id="IPR032861">
    <property type="entry name" value="TAXi_N"/>
</dbReference>
<evidence type="ECO:0000313" key="7">
    <source>
        <dbReference type="Proteomes" id="UP001168098"/>
    </source>
</evidence>
<dbReference type="PRINTS" id="PR00792">
    <property type="entry name" value="PEPSIN"/>
</dbReference>
<feature type="active site" evidence="2">
    <location>
        <position position="146"/>
    </location>
</feature>
<dbReference type="GO" id="GO:0004190">
    <property type="term" value="F:aspartic-type endopeptidase activity"/>
    <property type="evidence" value="ECO:0007669"/>
    <property type="project" value="InterPro"/>
</dbReference>
<dbReference type="Pfam" id="PF14541">
    <property type="entry name" value="TAXi_C"/>
    <property type="match status" value="1"/>
</dbReference>
<comment type="caution">
    <text evidence="6">The sequence shown here is derived from an EMBL/GenBank/DDBJ whole genome shotgun (WGS) entry which is preliminary data.</text>
</comment>
<evidence type="ECO:0000256" key="2">
    <source>
        <dbReference type="PIRSR" id="PIRSR601461-1"/>
    </source>
</evidence>
<dbReference type="Gene3D" id="2.40.70.10">
    <property type="entry name" value="Acid Proteases"/>
    <property type="match status" value="2"/>
</dbReference>
<dbReference type="InterPro" id="IPR032799">
    <property type="entry name" value="TAXi_C"/>
</dbReference>
<dbReference type="PANTHER" id="PTHR13683">
    <property type="entry name" value="ASPARTYL PROTEASES"/>
    <property type="match status" value="1"/>
</dbReference>
<dbReference type="Pfam" id="PF14543">
    <property type="entry name" value="TAXi_N"/>
    <property type="match status" value="1"/>
</dbReference>
<feature type="chain" id="PRO_5041358589" description="Peptidase A1 domain-containing protein" evidence="4">
    <location>
        <begin position="29"/>
        <end position="547"/>
    </location>
</feature>
<organism evidence="6 7">
    <name type="scientific">Vitis rotundifolia</name>
    <name type="common">Muscadine grape</name>
    <dbReference type="NCBI Taxonomy" id="103349"/>
    <lineage>
        <taxon>Eukaryota</taxon>
        <taxon>Viridiplantae</taxon>
        <taxon>Streptophyta</taxon>
        <taxon>Embryophyta</taxon>
        <taxon>Tracheophyta</taxon>
        <taxon>Spermatophyta</taxon>
        <taxon>Magnoliopsida</taxon>
        <taxon>eudicotyledons</taxon>
        <taxon>Gunneridae</taxon>
        <taxon>Pentapetalae</taxon>
        <taxon>rosids</taxon>
        <taxon>Vitales</taxon>
        <taxon>Vitaceae</taxon>
        <taxon>Viteae</taxon>
        <taxon>Vitis</taxon>
    </lineage>
</organism>
<evidence type="ECO:0000256" key="1">
    <source>
        <dbReference type="ARBA" id="ARBA00007447"/>
    </source>
</evidence>
<dbReference type="InterPro" id="IPR001461">
    <property type="entry name" value="Aspartic_peptidase_A1"/>
</dbReference>
<reference evidence="6 7" key="1">
    <citation type="journal article" date="2023" name="BMC Biotechnol.">
        <title>Vitis rotundifolia cv Carlos genome sequencing.</title>
        <authorList>
            <person name="Huff M."/>
            <person name="Hulse-Kemp A."/>
            <person name="Scheffler B."/>
            <person name="Youngblood R."/>
            <person name="Simpson S."/>
            <person name="Babiker E."/>
            <person name="Staton M."/>
        </authorList>
    </citation>
    <scope>NUCLEOTIDE SEQUENCE [LARGE SCALE GENOMIC DNA]</scope>
    <source>
        <tissue evidence="6">Leaf</tissue>
    </source>
</reference>
<keyword evidence="4" id="KW-0732">Signal</keyword>
<proteinExistence type="inferred from homology"/>
<accession>A0AA39A8C9</accession>
<dbReference type="InterPro" id="IPR033121">
    <property type="entry name" value="PEPTIDASE_A1"/>
</dbReference>
<comment type="similarity">
    <text evidence="1">Belongs to the peptidase A1 family.</text>
</comment>
<dbReference type="InterPro" id="IPR021109">
    <property type="entry name" value="Peptidase_aspartic_dom_sf"/>
</dbReference>
<gene>
    <name evidence="6" type="ORF">PVL29_004504</name>
</gene>
<dbReference type="FunFam" id="2.40.70.10:FF:000257">
    <property type="match status" value="1"/>
</dbReference>
<dbReference type="Proteomes" id="UP001168098">
    <property type="component" value="Unassembled WGS sequence"/>
</dbReference>
<feature type="active site" evidence="2">
    <location>
        <position position="336"/>
    </location>
</feature>
<dbReference type="AlphaFoldDB" id="A0AA39A8C9"/>
<dbReference type="SUPFAM" id="SSF50630">
    <property type="entry name" value="Acid proteases"/>
    <property type="match status" value="1"/>
</dbReference>
<dbReference type="PANTHER" id="PTHR13683:SF750">
    <property type="entry name" value="ASPARTYL PROTEASE AED1"/>
    <property type="match status" value="1"/>
</dbReference>
<evidence type="ECO:0000256" key="3">
    <source>
        <dbReference type="SAM" id="MobiDB-lite"/>
    </source>
</evidence>
<sequence length="547" mass="58597">MATLCPSTAIYHLLFSSLLLFFSCYVSGIPVYGAEEGKDGFHSTPVSSLLPKNKCSASARGGSQGLPITQKYGPCSGSGHSQPPSPQEIFGRDESRVSFINSKCNQYTSGNLKNHAHNNNLFDEDGNFLVDVAFGTPPQKFKLILDTGSSITWTQCKACVNCLQDSHQYFDSSASSTYSFGSCIPSTVENHYNMTYGDESTSVGNYGCDTMTLEPSDVFPKFQFGCGINNKGDFGSGVDGMLGLGQGQLSTVSQTASKFNKVFSYCLPEEDSIGSLLFGEKATSQSSSLKFTSLVNGPGTLQESGYYFVNLSDISVGNERLNIPSSVFASPGTIIDSGTVITRLPQRAYSALKAAFKKAMAKYPLSNGRPNENDMLDTCYSLSGTSDVLLPEIVLHFGGGADVRLSGKRVVWGNDTSRLCLAFAGNSKSTMNPELTIIGNRQQVSLTVLYDIQGGRIGFGGNVGPSLKHVAETSGILQWAVAHGYIALLPQVRVSRSFSALEMSHSHSGQSSELTWLEGEAMEPIEEHAKSLVSSDSSYELDSDESG</sequence>
<dbReference type="EMBL" id="JARBHA010000004">
    <property type="protein sequence ID" value="KAJ9702797.1"/>
    <property type="molecule type" value="Genomic_DNA"/>
</dbReference>
<feature type="signal peptide" evidence="4">
    <location>
        <begin position="1"/>
        <end position="28"/>
    </location>
</feature>
<evidence type="ECO:0000256" key="4">
    <source>
        <dbReference type="SAM" id="SignalP"/>
    </source>
</evidence>
<feature type="region of interest" description="Disordered" evidence="3">
    <location>
        <begin position="527"/>
        <end position="547"/>
    </location>
</feature>
<dbReference type="GO" id="GO:0006508">
    <property type="term" value="P:proteolysis"/>
    <property type="evidence" value="ECO:0007669"/>
    <property type="project" value="InterPro"/>
</dbReference>
<dbReference type="PROSITE" id="PS51767">
    <property type="entry name" value="PEPTIDASE_A1"/>
    <property type="match status" value="1"/>
</dbReference>